<feature type="compositionally biased region" description="Basic and acidic residues" evidence="1">
    <location>
        <begin position="969"/>
        <end position="982"/>
    </location>
</feature>
<evidence type="ECO:0000313" key="2">
    <source>
        <dbReference type="EMBL" id="CEM40895.1"/>
    </source>
</evidence>
<evidence type="ECO:0000256" key="1">
    <source>
        <dbReference type="SAM" id="MobiDB-lite"/>
    </source>
</evidence>
<reference evidence="2" key="1">
    <citation type="submission" date="2014-11" db="EMBL/GenBank/DDBJ databases">
        <authorList>
            <person name="Otto D Thomas"/>
            <person name="Naeem Raeece"/>
        </authorList>
    </citation>
    <scope>NUCLEOTIDE SEQUENCE</scope>
</reference>
<organism evidence="2">
    <name type="scientific">Chromera velia CCMP2878</name>
    <dbReference type="NCBI Taxonomy" id="1169474"/>
    <lineage>
        <taxon>Eukaryota</taxon>
        <taxon>Sar</taxon>
        <taxon>Alveolata</taxon>
        <taxon>Colpodellida</taxon>
        <taxon>Chromeraceae</taxon>
        <taxon>Chromera</taxon>
    </lineage>
</organism>
<feature type="region of interest" description="Disordered" evidence="1">
    <location>
        <begin position="843"/>
        <end position="868"/>
    </location>
</feature>
<feature type="compositionally biased region" description="Basic and acidic residues" evidence="1">
    <location>
        <begin position="843"/>
        <end position="852"/>
    </location>
</feature>
<feature type="compositionally biased region" description="Low complexity" evidence="1">
    <location>
        <begin position="790"/>
        <end position="803"/>
    </location>
</feature>
<feature type="compositionally biased region" description="Low complexity" evidence="1">
    <location>
        <begin position="936"/>
        <end position="959"/>
    </location>
</feature>
<name>A0A0G4HA91_9ALVE</name>
<sequence>MPTTQGTPDLKGCLVKKSLSLSRNRPSSSGNRGAGGGQPSSSKAKPNAVSFALPPSEVLLRQCVAGWRRAVKLRKFKRNAEKARRLRLSFFRRQRALLQWSLVTRALREGRRANEVLARWRAQKVERRVLAAWSAYVERRRVKQALVSDVDALRVRRLVLRGLRGLAVSVSLFREQGQRAEKLQQRLRDKVKQSVLSSWGFLTDRKKFLRDLFERGRMRVNERRAERAMRMWEEARVREARMQALEGLTIAASESLEGWRKRKALEAMKRAVVWGWKRRSANEAADKLQIRWTSHRSAEAFREWARCVGETAEERAREGRKMRLRQGFRRFTQQVDLLTVQSENREARAVDALTDRRRDGRETLLCSSAVRGMRSTVLALTKRLSSLSDTQGSKDSAEESREGRENQNSAVIASLFWNALLWRSLLSSCWRSWRRAARQRKTVQRGAVERKRRLMRRGIEELQSNKNTAVLLRQKRDACEMALEAREKARGIRRLRELAVRRRSLEEVAESFQKGRRRQELLLMTAFRLWRHARPALRREVRGFAGLRSMRDMRLQREGFAPWREWVRRRRCARNSGTVCAEWTRTRLVQCAFSVWMGTATEAKRQSDRREAVLDSKVSHLQSLRVRRAVAVWRLRGEEMRGRRQKALAATLHRLRRLCTSALSSWLRYVESRKEKKKEEHLRQRFLLGRWAVRRAVCALSCLQRHADRTQREKAARCTALLHWASRRAFVTLHGLKRRTEEVKRKRKVETRAAEFCRHTLVSLAIEWWRSQVYRRKPVRQGRDPGDWEGSSGSSRFGCRGIGPNEKDRMVSVQEKKSLGGMRFESLLYAMHGVDLEGQRAVERGEKEKEKGSGQVSAQAEEEAGRGDEFLLSQQSSLEDWYTPMPHTEAGAVCASAVREFSPKQRSRPLCRKGQDEKVGTRNDNGEKGDGRPSRRTTTATRAPVSPPSSSSSSSHPGSVSPPSPGGDVQRRSKEKERRERSSSPQRVGMASQPVAPPLPIPVDPCPSTSLTVPCPSHLSDPLPALLEELVGEGARGERSRVRRPPRVPFGLLSLHRPSPCEGSDVDVPVERVRQWALDRERERGGGGGRMVSEEDTSHCVGGGMDRERKGAVASWKETVTLDRSARGDRIVCPPAGSRIQQIEGGEEQCTEAAHLVSALHSAIEDLKRQKKASSETAALRRRLAEWLARADSCVQSGQTDVLAGRQEGTRVSADFVGVVPAERKKAADLLERLEEKQRHEDAAVLHAAALLKDLQEQAAKTKTLLENKVGL</sequence>
<dbReference type="VEuPathDB" id="CryptoDB:Cvel_6076"/>
<dbReference type="AlphaFoldDB" id="A0A0G4HA91"/>
<accession>A0A0G4HA91</accession>
<feature type="region of interest" description="Disordered" evidence="1">
    <location>
        <begin position="900"/>
        <end position="1007"/>
    </location>
</feature>
<feature type="compositionally biased region" description="Pro residues" evidence="1">
    <location>
        <begin position="995"/>
        <end position="1005"/>
    </location>
</feature>
<proteinExistence type="predicted"/>
<evidence type="ECO:0008006" key="3">
    <source>
        <dbReference type="Google" id="ProtNLM"/>
    </source>
</evidence>
<feature type="region of interest" description="Disordered" evidence="1">
    <location>
        <begin position="779"/>
        <end position="809"/>
    </location>
</feature>
<dbReference type="EMBL" id="CDMZ01002126">
    <property type="protein sequence ID" value="CEM40895.1"/>
    <property type="molecule type" value="Genomic_DNA"/>
</dbReference>
<feature type="compositionally biased region" description="Basic and acidic residues" evidence="1">
    <location>
        <begin position="913"/>
        <end position="933"/>
    </location>
</feature>
<feature type="region of interest" description="Disordered" evidence="1">
    <location>
        <begin position="1"/>
        <end position="48"/>
    </location>
</feature>
<feature type="region of interest" description="Disordered" evidence="1">
    <location>
        <begin position="1082"/>
        <end position="1106"/>
    </location>
</feature>
<protein>
    <recommendedName>
        <fullName evidence="3">Sfi1 spindle body domain-containing protein</fullName>
    </recommendedName>
</protein>
<feature type="compositionally biased region" description="Low complexity" evidence="1">
    <location>
        <begin position="18"/>
        <end position="31"/>
    </location>
</feature>
<gene>
    <name evidence="2" type="ORF">Cvel_6076</name>
</gene>